<dbReference type="EMBL" id="PFLW01000068">
    <property type="protein sequence ID" value="PIY88792.1"/>
    <property type="molecule type" value="Genomic_DNA"/>
</dbReference>
<reference evidence="3" key="1">
    <citation type="submission" date="2017-09" db="EMBL/GenBank/DDBJ databases">
        <title>Depth-based differentiation of microbial function through sediment-hosted aquifers and enrichment of novel symbionts in the deep terrestrial subsurface.</title>
        <authorList>
            <person name="Probst A.J."/>
            <person name="Ladd B."/>
            <person name="Jarett J.K."/>
            <person name="Geller-Mcgrath D.E."/>
            <person name="Sieber C.M.K."/>
            <person name="Emerson J.B."/>
            <person name="Anantharaman K."/>
            <person name="Thomas B.C."/>
            <person name="Malmstrom R."/>
            <person name="Stieglmeier M."/>
            <person name="Klingl A."/>
            <person name="Woyke T."/>
            <person name="Ryan C.M."/>
            <person name="Banfield J.F."/>
        </authorList>
    </citation>
    <scope>NUCLEOTIDE SEQUENCE [LARGE SCALE GENOMIC DNA]</scope>
</reference>
<feature type="transmembrane region" description="Helical" evidence="1">
    <location>
        <begin position="21"/>
        <end position="41"/>
    </location>
</feature>
<dbReference type="AlphaFoldDB" id="A0A2M7R5T7"/>
<keyword evidence="2" id="KW-0131">Cell cycle</keyword>
<keyword evidence="1" id="KW-1133">Transmembrane helix</keyword>
<accession>A0A2M7R5T7</accession>
<protein>
    <submittedName>
        <fullName evidence="2">Cell division protein FtsX</fullName>
    </submittedName>
</protein>
<comment type="caution">
    <text evidence="2">The sequence shown here is derived from an EMBL/GenBank/DDBJ whole genome shotgun (WGS) entry which is preliminary data.</text>
</comment>
<feature type="non-terminal residue" evidence="2">
    <location>
        <position position="43"/>
    </location>
</feature>
<keyword evidence="2" id="KW-0132">Cell division</keyword>
<evidence type="ECO:0000256" key="1">
    <source>
        <dbReference type="SAM" id="Phobius"/>
    </source>
</evidence>
<evidence type="ECO:0000313" key="2">
    <source>
        <dbReference type="EMBL" id="PIY88792.1"/>
    </source>
</evidence>
<dbReference type="Proteomes" id="UP000230767">
    <property type="component" value="Unassembled WGS sequence"/>
</dbReference>
<gene>
    <name evidence="2" type="ORF">COY73_02715</name>
</gene>
<name>A0A2M7R5T7_9BACT</name>
<dbReference type="GO" id="GO:0051301">
    <property type="term" value="P:cell division"/>
    <property type="evidence" value="ECO:0007669"/>
    <property type="project" value="UniProtKB-KW"/>
</dbReference>
<organism evidence="2 3">
    <name type="scientific">Candidatus Nealsonbacteria bacterium CG_4_10_14_0_8_um_filter_37_14</name>
    <dbReference type="NCBI Taxonomy" id="1974684"/>
    <lineage>
        <taxon>Bacteria</taxon>
        <taxon>Candidatus Nealsoniibacteriota</taxon>
    </lineage>
</organism>
<sequence length="43" mass="4408">MKLSDSFFTALDGLKTNRGRSALSILGIIIGVAAVIGVMSVGQ</sequence>
<keyword evidence="1" id="KW-0812">Transmembrane</keyword>
<evidence type="ECO:0000313" key="3">
    <source>
        <dbReference type="Proteomes" id="UP000230767"/>
    </source>
</evidence>
<proteinExistence type="predicted"/>
<keyword evidence="1" id="KW-0472">Membrane</keyword>